<evidence type="ECO:0000313" key="3">
    <source>
        <dbReference type="EMBL" id="KAF9467703.1"/>
    </source>
</evidence>
<organism evidence="3 4">
    <name type="scientific">Collybia nuda</name>
    <dbReference type="NCBI Taxonomy" id="64659"/>
    <lineage>
        <taxon>Eukaryota</taxon>
        <taxon>Fungi</taxon>
        <taxon>Dikarya</taxon>
        <taxon>Basidiomycota</taxon>
        <taxon>Agaricomycotina</taxon>
        <taxon>Agaricomycetes</taxon>
        <taxon>Agaricomycetidae</taxon>
        <taxon>Agaricales</taxon>
        <taxon>Tricholomatineae</taxon>
        <taxon>Clitocybaceae</taxon>
        <taxon>Collybia</taxon>
    </lineage>
</organism>
<dbReference type="Gene3D" id="4.10.280.10">
    <property type="entry name" value="Helix-loop-helix DNA-binding domain"/>
    <property type="match status" value="1"/>
</dbReference>
<feature type="region of interest" description="Disordered" evidence="1">
    <location>
        <begin position="254"/>
        <end position="282"/>
    </location>
</feature>
<evidence type="ECO:0000256" key="1">
    <source>
        <dbReference type="SAM" id="MobiDB-lite"/>
    </source>
</evidence>
<feature type="region of interest" description="Disordered" evidence="1">
    <location>
        <begin position="154"/>
        <end position="190"/>
    </location>
</feature>
<dbReference type="SUPFAM" id="SSF47459">
    <property type="entry name" value="HLH, helix-loop-helix DNA-binding domain"/>
    <property type="match status" value="1"/>
</dbReference>
<gene>
    <name evidence="3" type="ORF">BDZ94DRAFT_1248831</name>
</gene>
<feature type="region of interest" description="Disordered" evidence="1">
    <location>
        <begin position="1"/>
        <end position="133"/>
    </location>
</feature>
<keyword evidence="4" id="KW-1185">Reference proteome</keyword>
<dbReference type="Pfam" id="PF00010">
    <property type="entry name" value="HLH"/>
    <property type="match status" value="1"/>
</dbReference>
<protein>
    <recommendedName>
        <fullName evidence="2">BHLH domain-containing protein</fullName>
    </recommendedName>
</protein>
<dbReference type="SMART" id="SM00353">
    <property type="entry name" value="HLH"/>
    <property type="match status" value="1"/>
</dbReference>
<sequence length="421" mass="45652">MGSLAEKPLGLQEPSLTNEEDKTAQISPPTITDIHLHSDPAMPDKSNYAYTASCNPPRRAKQSRLNSPSRNKSDTTSLNPLPILPKPLQEDSISDSATGVIKPAPARRGRKPGPLSRTAREAQRKLNHSIIEKARRTKINEALATLRQLVPDDYGSSKDIREAESDDDEQTGEVKRGKKPKGTGKREEKEKEFKLEILIRTVSFMQDLLVRVGTLEAESRACSKCGSMETSTKRKRSQDSIAEEVNRISKRVDYGGASRSVRPHDRAVLASMAPPSPQSDKLESRPYLGARLPSISSWLPDSQIDPVLLSVNQLPSPPSSVRVDPVDASHIPPTLNLGPIAKSSLLSPLRTPEDESAASLLLQISASSPPLVPVSGPGPTASFDLSTLRTACVTPIRFKTSDAIHAQTPGTMLGLMRLGKV</sequence>
<evidence type="ECO:0000313" key="4">
    <source>
        <dbReference type="Proteomes" id="UP000807353"/>
    </source>
</evidence>
<dbReference type="InterPro" id="IPR036638">
    <property type="entry name" value="HLH_DNA-bd_sf"/>
</dbReference>
<evidence type="ECO:0000259" key="2">
    <source>
        <dbReference type="PROSITE" id="PS50888"/>
    </source>
</evidence>
<name>A0A9P5YCY9_9AGAR</name>
<dbReference type="PROSITE" id="PS50888">
    <property type="entry name" value="BHLH"/>
    <property type="match status" value="1"/>
</dbReference>
<dbReference type="InterPro" id="IPR045239">
    <property type="entry name" value="bHLH95_bHLH"/>
</dbReference>
<dbReference type="OrthoDB" id="690068at2759"/>
<accession>A0A9P5YCY9</accession>
<dbReference type="InterPro" id="IPR011598">
    <property type="entry name" value="bHLH_dom"/>
</dbReference>
<reference evidence="3" key="1">
    <citation type="submission" date="2020-11" db="EMBL/GenBank/DDBJ databases">
        <authorList>
            <consortium name="DOE Joint Genome Institute"/>
            <person name="Ahrendt S."/>
            <person name="Riley R."/>
            <person name="Andreopoulos W."/>
            <person name="Labutti K."/>
            <person name="Pangilinan J."/>
            <person name="Ruiz-Duenas F.J."/>
            <person name="Barrasa J.M."/>
            <person name="Sanchez-Garcia M."/>
            <person name="Camarero S."/>
            <person name="Miyauchi S."/>
            <person name="Serrano A."/>
            <person name="Linde D."/>
            <person name="Babiker R."/>
            <person name="Drula E."/>
            <person name="Ayuso-Fernandez I."/>
            <person name="Pacheco R."/>
            <person name="Padilla G."/>
            <person name="Ferreira P."/>
            <person name="Barriuso J."/>
            <person name="Kellner H."/>
            <person name="Castanera R."/>
            <person name="Alfaro M."/>
            <person name="Ramirez L."/>
            <person name="Pisabarro A.G."/>
            <person name="Kuo A."/>
            <person name="Tritt A."/>
            <person name="Lipzen A."/>
            <person name="He G."/>
            <person name="Yan M."/>
            <person name="Ng V."/>
            <person name="Cullen D."/>
            <person name="Martin F."/>
            <person name="Rosso M.-N."/>
            <person name="Henrissat B."/>
            <person name="Hibbett D."/>
            <person name="Martinez A.T."/>
            <person name="Grigoriev I.V."/>
        </authorList>
    </citation>
    <scope>NUCLEOTIDE SEQUENCE</scope>
    <source>
        <strain evidence="3">CBS 247.69</strain>
    </source>
</reference>
<dbReference type="EMBL" id="MU150236">
    <property type="protein sequence ID" value="KAF9467703.1"/>
    <property type="molecule type" value="Genomic_DNA"/>
</dbReference>
<feature type="domain" description="BHLH" evidence="2">
    <location>
        <begin position="123"/>
        <end position="208"/>
    </location>
</feature>
<feature type="compositionally biased region" description="Polar residues" evidence="1">
    <location>
        <begin position="63"/>
        <end position="79"/>
    </location>
</feature>
<comment type="caution">
    <text evidence="3">The sequence shown here is derived from an EMBL/GenBank/DDBJ whole genome shotgun (WGS) entry which is preliminary data.</text>
</comment>
<dbReference type="CDD" id="cd11393">
    <property type="entry name" value="bHLH_AtbHLH_like"/>
    <property type="match status" value="1"/>
</dbReference>
<dbReference type="AlphaFoldDB" id="A0A9P5YCY9"/>
<dbReference type="Proteomes" id="UP000807353">
    <property type="component" value="Unassembled WGS sequence"/>
</dbReference>
<feature type="compositionally biased region" description="Basic and acidic residues" evidence="1">
    <location>
        <begin position="118"/>
        <end position="133"/>
    </location>
</feature>
<dbReference type="GO" id="GO:0046983">
    <property type="term" value="F:protein dimerization activity"/>
    <property type="evidence" value="ECO:0007669"/>
    <property type="project" value="InterPro"/>
</dbReference>
<proteinExistence type="predicted"/>